<sequence>MNKIDVLAAISPQMRAVLAREDELAASANETTDDFRLMRENYERSRAPWVEGGPVMADTLDIEVPGPAGTVPVRLYYPTEEAAAARAAGTASTPAIVYAHGGGFVLGGIGTHDRICRLLAARSGVAVASVDYRLSPEARFPSAVREVAAVASFLNRMGAAFGVDGQRLAFAGDSGGAHLSLAATLYLRDQAGSSAFVRCLLLYYGWFGLFDSASMRLLGGPWDGLSEDDWAYYLRMYANDPAELRTSPYANLLAADLSHGVPPCYIAAAELDPLRDDSAALATMLANCGVERRHVVFEGVLHAFLHYTKMLDAANEAIEQGAEFARRQLAC</sequence>
<keyword evidence="1 2" id="KW-0378">Hydrolase</keyword>
<dbReference type="Pfam" id="PF07859">
    <property type="entry name" value="Abhydrolase_3"/>
    <property type="match status" value="1"/>
</dbReference>
<dbReference type="KEGG" id="bwa:HLV38_02060"/>
<dbReference type="AlphaFoldDB" id="A0A6M8J4Y1"/>
<protein>
    <submittedName>
        <fullName evidence="2">Acetyl esterase</fullName>
        <ecNumber evidence="2">3.1.1.6</ecNumber>
    </submittedName>
</protein>
<dbReference type="GO" id="GO:0008126">
    <property type="term" value="F:acetylesterase activity"/>
    <property type="evidence" value="ECO:0007669"/>
    <property type="project" value="UniProtKB-EC"/>
</dbReference>
<evidence type="ECO:0000256" key="1">
    <source>
        <dbReference type="ARBA" id="ARBA00022801"/>
    </source>
</evidence>
<keyword evidence="3" id="KW-1185">Reference proteome</keyword>
<dbReference type="InterPro" id="IPR029058">
    <property type="entry name" value="AB_hydrolase_fold"/>
</dbReference>
<dbReference type="PANTHER" id="PTHR48081:SF8">
    <property type="entry name" value="ALPHA_BETA HYDROLASE FOLD-3 DOMAIN-CONTAINING PROTEIN-RELATED"/>
    <property type="match status" value="1"/>
</dbReference>
<dbReference type="RefSeq" id="WP_172162754.1">
    <property type="nucleotide sequence ID" value="NZ_CP053716.1"/>
</dbReference>
<accession>A0A6M8J4Y1</accession>
<dbReference type="InterPro" id="IPR013094">
    <property type="entry name" value="AB_hydrolase_3"/>
</dbReference>
<dbReference type="InterPro" id="IPR050300">
    <property type="entry name" value="GDXG_lipolytic_enzyme"/>
</dbReference>
<dbReference type="Proteomes" id="UP000503297">
    <property type="component" value="Chromosome"/>
</dbReference>
<dbReference type="SUPFAM" id="SSF53474">
    <property type="entry name" value="alpha/beta-Hydrolases"/>
    <property type="match status" value="1"/>
</dbReference>
<organism evidence="2 3">
    <name type="scientific">Berryella wangjianweii</name>
    <dbReference type="NCBI Taxonomy" id="2734634"/>
    <lineage>
        <taxon>Bacteria</taxon>
        <taxon>Bacillati</taxon>
        <taxon>Actinomycetota</taxon>
        <taxon>Coriobacteriia</taxon>
        <taxon>Eggerthellales</taxon>
        <taxon>Eggerthellaceae</taxon>
        <taxon>Berryella</taxon>
    </lineage>
</organism>
<dbReference type="EMBL" id="CP053716">
    <property type="protein sequence ID" value="QKF07046.1"/>
    <property type="molecule type" value="Genomic_DNA"/>
</dbReference>
<dbReference type="EC" id="3.1.1.6" evidence="2"/>
<evidence type="ECO:0000313" key="2">
    <source>
        <dbReference type="EMBL" id="QKF07046.1"/>
    </source>
</evidence>
<evidence type="ECO:0000313" key="3">
    <source>
        <dbReference type="Proteomes" id="UP000503297"/>
    </source>
</evidence>
<dbReference type="PANTHER" id="PTHR48081">
    <property type="entry name" value="AB HYDROLASE SUPERFAMILY PROTEIN C4A8.06C"/>
    <property type="match status" value="1"/>
</dbReference>
<dbReference type="Gene3D" id="3.40.50.1820">
    <property type="entry name" value="alpha/beta hydrolase"/>
    <property type="match status" value="1"/>
</dbReference>
<proteinExistence type="predicted"/>
<reference evidence="3" key="1">
    <citation type="submission" date="2020-05" db="EMBL/GenBank/DDBJ databases">
        <title>Novel species in genus Nocardioides.</title>
        <authorList>
            <person name="Zhang G."/>
        </authorList>
    </citation>
    <scope>NUCLEOTIDE SEQUENCE [LARGE SCALE GENOMIC DNA]</scope>
    <source>
        <strain evidence="3">zg-1050</strain>
    </source>
</reference>
<dbReference type="NCBIfam" id="NF007547">
    <property type="entry name" value="PRK10162.1"/>
    <property type="match status" value="1"/>
</dbReference>
<name>A0A6M8J4Y1_9ACTN</name>
<gene>
    <name evidence="2" type="primary">aes</name>
    <name evidence="2" type="ORF">HLV38_02060</name>
</gene>